<dbReference type="AlphaFoldDB" id="A0A5B1LMG0"/>
<name>A0A5B1LMG0_9ACTN</name>
<reference evidence="1 2" key="1">
    <citation type="submission" date="2019-09" db="EMBL/GenBank/DDBJ databases">
        <title>Nocardioides panacisoli sp. nov., isolated from the soil of a ginseng field.</title>
        <authorList>
            <person name="Cho C."/>
        </authorList>
    </citation>
    <scope>NUCLEOTIDE SEQUENCE [LARGE SCALE GENOMIC DNA]</scope>
    <source>
        <strain evidence="1 2">BN130099</strain>
    </source>
</reference>
<keyword evidence="2" id="KW-1185">Reference proteome</keyword>
<dbReference type="Proteomes" id="UP000325003">
    <property type="component" value="Unassembled WGS sequence"/>
</dbReference>
<comment type="caution">
    <text evidence="1">The sequence shown here is derived from an EMBL/GenBank/DDBJ whole genome shotgun (WGS) entry which is preliminary data.</text>
</comment>
<proteinExistence type="predicted"/>
<dbReference type="PROSITE" id="PS51257">
    <property type="entry name" value="PROKAR_LIPOPROTEIN"/>
    <property type="match status" value="1"/>
</dbReference>
<sequence length="160" mass="16066">MPRPAALASRRLVIGGAAAGAALLVSGCGVRDSRGSATSGDPTAPAADADSDLVVEIVDQITGALSLAKATGTAFKSLRPLSRDLVALHDAHLDELGESADPSKEVVKGTVETARARLLRAEENLQGRLVTAALAAESGALAQTFASMAAAIAQQRAVAA</sequence>
<evidence type="ECO:0000313" key="1">
    <source>
        <dbReference type="EMBL" id="KAA1420789.1"/>
    </source>
</evidence>
<dbReference type="InterPro" id="IPR006311">
    <property type="entry name" value="TAT_signal"/>
</dbReference>
<dbReference type="EMBL" id="VUJV01000001">
    <property type="protein sequence ID" value="KAA1420789.1"/>
    <property type="molecule type" value="Genomic_DNA"/>
</dbReference>
<organism evidence="1 2">
    <name type="scientific">Nocardioides humilatus</name>
    <dbReference type="NCBI Taxonomy" id="2607660"/>
    <lineage>
        <taxon>Bacteria</taxon>
        <taxon>Bacillati</taxon>
        <taxon>Actinomycetota</taxon>
        <taxon>Actinomycetes</taxon>
        <taxon>Propionibacteriales</taxon>
        <taxon>Nocardioidaceae</taxon>
        <taxon>Nocardioides</taxon>
    </lineage>
</organism>
<accession>A0A5B1LMG0</accession>
<protein>
    <submittedName>
        <fullName evidence="1">Uncharacterized protein</fullName>
    </submittedName>
</protein>
<dbReference type="RefSeq" id="WP_149726249.1">
    <property type="nucleotide sequence ID" value="NZ_VUJV01000001.1"/>
</dbReference>
<dbReference type="PROSITE" id="PS51318">
    <property type="entry name" value="TAT"/>
    <property type="match status" value="1"/>
</dbReference>
<gene>
    <name evidence="1" type="ORF">F0U44_00075</name>
</gene>
<evidence type="ECO:0000313" key="2">
    <source>
        <dbReference type="Proteomes" id="UP000325003"/>
    </source>
</evidence>
<reference evidence="1 2" key="2">
    <citation type="submission" date="2019-09" db="EMBL/GenBank/DDBJ databases">
        <authorList>
            <person name="Jin C."/>
        </authorList>
    </citation>
    <scope>NUCLEOTIDE SEQUENCE [LARGE SCALE GENOMIC DNA]</scope>
    <source>
        <strain evidence="1 2">BN130099</strain>
    </source>
</reference>